<keyword evidence="3" id="KW-1185">Reference proteome</keyword>
<comment type="caution">
    <text evidence="2">The sequence shown here is derived from an EMBL/GenBank/DDBJ whole genome shotgun (WGS) entry which is preliminary data.</text>
</comment>
<feature type="region of interest" description="Disordered" evidence="1">
    <location>
        <begin position="313"/>
        <end position="347"/>
    </location>
</feature>
<evidence type="ECO:0000256" key="1">
    <source>
        <dbReference type="SAM" id="MobiDB-lite"/>
    </source>
</evidence>
<sequence>MESKNIKRQEMKCAISLGRIVDLNKDLEPTKKELLSSSIFKNLITLTQKRESSGTLVRELCEAFNGTCFVFNSSTTMQFCSYEVAKVLGVENTGTLIDSSDVVSISSYPTYLSPLMKKKHVMASDLKQLIINMEVKNKQDELIFQKLYTLYIIDQFLLPSTNYKMIQSKFFHLADDLEKVNSVNWSQVVLNHLCKALTDSKLSLSESGIQQRVFNGCSPILDIVVFERCPSICPDAQTQYSLLLEKYCTKRVDLWHLKHLTPDMVLPCLTCQPPPLLLPTPVENVMSSLNSSEGGDGEDLSRSLVSTFDSMAINQQEELRRSNRPRKLSQKAKEAVKQEGGSRGRGN</sequence>
<proteinExistence type="predicted"/>
<accession>A0AAV0CXM7</accession>
<protein>
    <submittedName>
        <fullName evidence="2">Uncharacterized protein</fullName>
    </submittedName>
</protein>
<organism evidence="2 3">
    <name type="scientific">Cuscuta epithymum</name>
    <dbReference type="NCBI Taxonomy" id="186058"/>
    <lineage>
        <taxon>Eukaryota</taxon>
        <taxon>Viridiplantae</taxon>
        <taxon>Streptophyta</taxon>
        <taxon>Embryophyta</taxon>
        <taxon>Tracheophyta</taxon>
        <taxon>Spermatophyta</taxon>
        <taxon>Magnoliopsida</taxon>
        <taxon>eudicotyledons</taxon>
        <taxon>Gunneridae</taxon>
        <taxon>Pentapetalae</taxon>
        <taxon>asterids</taxon>
        <taxon>lamiids</taxon>
        <taxon>Solanales</taxon>
        <taxon>Convolvulaceae</taxon>
        <taxon>Cuscuteae</taxon>
        <taxon>Cuscuta</taxon>
        <taxon>Cuscuta subgen. Cuscuta</taxon>
    </lineage>
</organism>
<dbReference type="AlphaFoldDB" id="A0AAV0CXM7"/>
<feature type="compositionally biased region" description="Basic and acidic residues" evidence="1">
    <location>
        <begin position="331"/>
        <end position="347"/>
    </location>
</feature>
<reference evidence="2" key="1">
    <citation type="submission" date="2022-07" db="EMBL/GenBank/DDBJ databases">
        <authorList>
            <person name="Macas J."/>
            <person name="Novak P."/>
            <person name="Neumann P."/>
        </authorList>
    </citation>
    <scope>NUCLEOTIDE SEQUENCE</scope>
</reference>
<gene>
    <name evidence="2" type="ORF">CEPIT_LOCUS9096</name>
</gene>
<evidence type="ECO:0000313" key="3">
    <source>
        <dbReference type="Proteomes" id="UP001152523"/>
    </source>
</evidence>
<evidence type="ECO:0000313" key="2">
    <source>
        <dbReference type="EMBL" id="CAH9084906.1"/>
    </source>
</evidence>
<dbReference type="EMBL" id="CAMAPF010000049">
    <property type="protein sequence ID" value="CAH9084906.1"/>
    <property type="molecule type" value="Genomic_DNA"/>
</dbReference>
<dbReference type="Proteomes" id="UP001152523">
    <property type="component" value="Unassembled WGS sequence"/>
</dbReference>
<name>A0AAV0CXM7_9ASTE</name>